<gene>
    <name evidence="2" type="ORF">BRAN1462_LOCUS6993</name>
</gene>
<keyword evidence="1" id="KW-0175">Coiled coil</keyword>
<reference evidence="2" key="1">
    <citation type="submission" date="2021-01" db="EMBL/GenBank/DDBJ databases">
        <authorList>
            <person name="Corre E."/>
            <person name="Pelletier E."/>
            <person name="Niang G."/>
            <person name="Scheremetjew M."/>
            <person name="Finn R."/>
            <person name="Kale V."/>
            <person name="Holt S."/>
            <person name="Cochrane G."/>
            <person name="Meng A."/>
            <person name="Brown T."/>
            <person name="Cohen L."/>
        </authorList>
    </citation>
    <scope>NUCLEOTIDE SEQUENCE</scope>
    <source>
        <strain evidence="2">RCC3387</strain>
    </source>
</reference>
<dbReference type="AlphaFoldDB" id="A0A6U6HQ62"/>
<evidence type="ECO:0008006" key="3">
    <source>
        <dbReference type="Google" id="ProtNLM"/>
    </source>
</evidence>
<name>A0A6U6HQ62_9DINO</name>
<evidence type="ECO:0000256" key="1">
    <source>
        <dbReference type="SAM" id="Coils"/>
    </source>
</evidence>
<feature type="coiled-coil region" evidence="1">
    <location>
        <begin position="697"/>
        <end position="724"/>
    </location>
</feature>
<organism evidence="2">
    <name type="scientific">Zooxanthella nutricula</name>
    <dbReference type="NCBI Taxonomy" id="1333877"/>
    <lineage>
        <taxon>Eukaryota</taxon>
        <taxon>Sar</taxon>
        <taxon>Alveolata</taxon>
        <taxon>Dinophyceae</taxon>
        <taxon>Peridiniales</taxon>
        <taxon>Peridiniales incertae sedis</taxon>
        <taxon>Zooxanthella</taxon>
    </lineage>
</organism>
<dbReference type="EMBL" id="HBGW01011081">
    <property type="protein sequence ID" value="CAD9511508.1"/>
    <property type="molecule type" value="Transcribed_RNA"/>
</dbReference>
<proteinExistence type="predicted"/>
<sequence>MVCMLQVAGTLGRVADNVTSLLLMDEDEDLESASLLEGEAVRVEANGRRTSSSWLFGRRRRSPRLTPGGRFQLWMYGQAISLCLRLGRQACAAGGAAGEACDHSMWDRPPVYGDNTLLRFIWDSMRGKHLAQACVAPDAFYVACMNKASANIGSDRFSAPDVVLSVPEQDALALAAGPSPTFTLDNGLVINTFDPSSTTIGSAKYQRLIEVLKPLHYGDNFACGHRDLHVNVFGGALTSKDYMRSYREFVGAKDPKAQIGYGVRLGTHLCKWVPKLCESADPFKRPVIDLGEDRDGWKAAGSRLEQPPWNDWPNELTDQILSDVMFSLQGMLVQSVQGFTDVGWESELSNASKACAETHGGVYVLPTGWMSAATVRPGFLPYGVDMFFGRRRELVAMFDETAEAGAPSCWAPPAGADDGPAARKWSELKLLGMAGVLSLQPYMYHAVEKVAVGGVMWSAIYTLPAGHPIRNIMMPFGHRSLEKANQIYDVAFEEGEFFRMQTGLTVEGWKLVTQKALALASRFDYPTGNMPYWKARSLEETKMPFVVFGSQVREAQAEFMRSALDAHGVTGNPLNDDATRALAEQVRKQWNLTAAEVPLDTRDDLAWFLSELLFRMSVSHTNTHHHPICHATMANSKIFPFQLVRGPNGDVFPTSDHHVASMVIWDMGTEPMPHMDYPLADNGAFRLADGVASANATRLVEEAYKVYQERLAQIEEDVHEYNRDRCKDGDYATATGCLPYSCMIPRELLMSYGI</sequence>
<dbReference type="Gene3D" id="1.20.245.10">
    <property type="entry name" value="Lipoxygenase-1, Domain 5"/>
    <property type="match status" value="1"/>
</dbReference>
<protein>
    <recommendedName>
        <fullName evidence="3">Lipoxygenase domain-containing protein</fullName>
    </recommendedName>
</protein>
<evidence type="ECO:0000313" key="2">
    <source>
        <dbReference type="EMBL" id="CAD9511508.1"/>
    </source>
</evidence>
<accession>A0A6U6HQ62</accession>